<dbReference type="GO" id="GO:0008324">
    <property type="term" value="F:monoatomic cation transmembrane transporter activity"/>
    <property type="evidence" value="ECO:0007669"/>
    <property type="project" value="InterPro"/>
</dbReference>
<dbReference type="OrthoDB" id="9800498at2"/>
<evidence type="ECO:0000256" key="6">
    <source>
        <dbReference type="ARBA" id="ARBA00022989"/>
    </source>
</evidence>
<dbReference type="KEGG" id="pll:I858_009295"/>
<evidence type="ECO:0000313" key="9">
    <source>
        <dbReference type="EMBL" id="ANU27183.1"/>
    </source>
</evidence>
<dbReference type="RefSeq" id="WP_049693619.1">
    <property type="nucleotide sequence ID" value="NZ_CP016540.2"/>
</dbReference>
<reference evidence="9" key="1">
    <citation type="submission" date="2016-10" db="EMBL/GenBank/DDBJ databases">
        <authorList>
            <person name="See-Too W.S."/>
        </authorList>
    </citation>
    <scope>NUCLEOTIDE SEQUENCE</scope>
    <source>
        <strain evidence="9">L10.15</strain>
    </source>
</reference>
<keyword evidence="7 8" id="KW-0472">Membrane</keyword>
<dbReference type="PANTHER" id="PTHR34584">
    <property type="entry name" value="NA(+)/H(+) ANTIPORTER SUBUNIT E1"/>
    <property type="match status" value="1"/>
</dbReference>
<sequence length="161" mass="18502">MPAQFLLNLTIAFLWTLLMDENAFYLSTFLTGYLIGIGILFLMHRFFGTKFYLLRVYSTIKLLFIFNSELFQSSLLIMKQILSPKLDIKPGIFTYEHSMEGDYELTTLALLLTLTPGSVVMEVSPDGRTFYIHAMDVESSRDSVLKSIKVFEKAIMEVTRN</sequence>
<feature type="transmembrane region" description="Helical" evidence="8">
    <location>
        <begin position="23"/>
        <end position="43"/>
    </location>
</feature>
<dbReference type="GO" id="GO:0015297">
    <property type="term" value="F:antiporter activity"/>
    <property type="evidence" value="ECO:0007669"/>
    <property type="project" value="UniProtKB-KW"/>
</dbReference>
<keyword evidence="5 8" id="KW-0812">Transmembrane</keyword>
<evidence type="ECO:0000313" key="10">
    <source>
        <dbReference type="Proteomes" id="UP000053354"/>
    </source>
</evidence>
<keyword evidence="4" id="KW-1003">Cell membrane</keyword>
<gene>
    <name evidence="9" type="ORF">I858_009295</name>
</gene>
<organism evidence="9 10">
    <name type="scientific">Planococcus versutus</name>
    <dbReference type="NCBI Taxonomy" id="1302659"/>
    <lineage>
        <taxon>Bacteria</taxon>
        <taxon>Bacillati</taxon>
        <taxon>Bacillota</taxon>
        <taxon>Bacilli</taxon>
        <taxon>Bacillales</taxon>
        <taxon>Caryophanaceae</taxon>
        <taxon>Planococcus</taxon>
    </lineage>
</organism>
<name>A0A1B1S1X0_9BACL</name>
<evidence type="ECO:0000256" key="2">
    <source>
        <dbReference type="ARBA" id="ARBA00006228"/>
    </source>
</evidence>
<evidence type="ECO:0000256" key="1">
    <source>
        <dbReference type="ARBA" id="ARBA00004651"/>
    </source>
</evidence>
<proteinExistence type="inferred from homology"/>
<dbReference type="GO" id="GO:0005886">
    <property type="term" value="C:plasma membrane"/>
    <property type="evidence" value="ECO:0007669"/>
    <property type="project" value="UniProtKB-SubCell"/>
</dbReference>
<dbReference type="AlphaFoldDB" id="A0A1B1S1X0"/>
<comment type="subcellular location">
    <subcellularLocation>
        <location evidence="1">Cell membrane</location>
        <topology evidence="1">Multi-pass membrane protein</topology>
    </subcellularLocation>
</comment>
<evidence type="ECO:0000256" key="8">
    <source>
        <dbReference type="SAM" id="Phobius"/>
    </source>
</evidence>
<comment type="similarity">
    <text evidence="2">Belongs to the CPA3 antiporters (TC 2.A.63) subunit E family.</text>
</comment>
<dbReference type="PANTHER" id="PTHR34584:SF1">
    <property type="entry name" value="NA(+)_H(+) ANTIPORTER SUBUNIT E1"/>
    <property type="match status" value="1"/>
</dbReference>
<dbReference type="PIRSF" id="PIRSF019239">
    <property type="entry name" value="MrpE"/>
    <property type="match status" value="1"/>
</dbReference>
<evidence type="ECO:0000256" key="4">
    <source>
        <dbReference type="ARBA" id="ARBA00022475"/>
    </source>
</evidence>
<keyword evidence="10" id="KW-1185">Reference proteome</keyword>
<protein>
    <submittedName>
        <fullName evidence="9">Na+/H+ antiporter subunit E</fullName>
    </submittedName>
</protein>
<dbReference type="NCBIfam" id="NF006517">
    <property type="entry name" value="PRK08965.1-1"/>
    <property type="match status" value="1"/>
</dbReference>
<dbReference type="EMBL" id="CP016540">
    <property type="protein sequence ID" value="ANU27183.1"/>
    <property type="molecule type" value="Genomic_DNA"/>
</dbReference>
<evidence type="ECO:0000256" key="7">
    <source>
        <dbReference type="ARBA" id="ARBA00023136"/>
    </source>
</evidence>
<evidence type="ECO:0000256" key="3">
    <source>
        <dbReference type="ARBA" id="ARBA00022449"/>
    </source>
</evidence>
<accession>A0A1B1S1X0</accession>
<dbReference type="STRING" id="1302659.I858_009295"/>
<evidence type="ECO:0000256" key="5">
    <source>
        <dbReference type="ARBA" id="ARBA00022692"/>
    </source>
</evidence>
<keyword evidence="3" id="KW-0813">Transport</keyword>
<dbReference type="Proteomes" id="UP000053354">
    <property type="component" value="Chromosome"/>
</dbReference>
<dbReference type="InterPro" id="IPR002758">
    <property type="entry name" value="Cation_antiport_E"/>
</dbReference>
<keyword evidence="6 8" id="KW-1133">Transmembrane helix</keyword>
<dbReference type="Pfam" id="PF01899">
    <property type="entry name" value="MNHE"/>
    <property type="match status" value="1"/>
</dbReference>
<keyword evidence="3" id="KW-0050">Antiport</keyword>